<sequence length="221" mass="25344">MIILVGVAHVIDLKVHIERLILEENPDIVAVELDYGRYVALTTKQQGEMPYFYRKMAEMQKNLADMLGGEVGSEMVTAVRTAQIMNKQVAFIDMDSQQIIKSVKKNMSLWEKVKMYGSLIFAPLVGKKMGKKEVESIIDQEDKYIKEMKKKYPGLSKALFDDREEFMANNLKRLDGEDIKILAFVGDGHLEGLKKRLPEARTIRLKDILGESRSFSYKIYT</sequence>
<dbReference type="KEGG" id="abi:Aboo_1134"/>
<dbReference type="STRING" id="439481.Aboo_1134"/>
<dbReference type="EMBL" id="CP001941">
    <property type="protein sequence ID" value="ADD08943.1"/>
    <property type="molecule type" value="Genomic_DNA"/>
</dbReference>
<evidence type="ECO:0000313" key="1">
    <source>
        <dbReference type="EMBL" id="ADD08943.1"/>
    </source>
</evidence>
<dbReference type="PANTHER" id="PTHR21530">
    <property type="entry name" value="PHEROMONE SHUTDOWN PROTEIN"/>
    <property type="match status" value="1"/>
</dbReference>
<dbReference type="RefSeq" id="WP_008085632.1">
    <property type="nucleotide sequence ID" value="NC_013926.1"/>
</dbReference>
<dbReference type="HOGENOM" id="CLU_066331_0_0_2"/>
<dbReference type="PANTHER" id="PTHR21530:SF7">
    <property type="entry name" value="TRAB DOMAIN-CONTAINING PROTEIN"/>
    <property type="match status" value="1"/>
</dbReference>
<dbReference type="AlphaFoldDB" id="B5IFL5"/>
<dbReference type="Pfam" id="PF01963">
    <property type="entry name" value="TraB_PrgY_gumN"/>
    <property type="match status" value="1"/>
</dbReference>
<keyword evidence="2" id="KW-1185">Reference proteome</keyword>
<dbReference type="OrthoDB" id="185689at2157"/>
<reference evidence="1" key="1">
    <citation type="submission" date="2010-02" db="EMBL/GenBank/DDBJ databases">
        <title>Complete sequence of Aciduliprofundum boonei T469.</title>
        <authorList>
            <consortium name="US DOE Joint Genome Institute"/>
            <person name="Lucas S."/>
            <person name="Copeland A."/>
            <person name="Lapidus A."/>
            <person name="Cheng J.-F."/>
            <person name="Bruce D."/>
            <person name="Goodwin L."/>
            <person name="Pitluck S."/>
            <person name="Saunders E."/>
            <person name="Detter J.C."/>
            <person name="Han C."/>
            <person name="Tapia R."/>
            <person name="Land M."/>
            <person name="Hauser L."/>
            <person name="Kyrpides N."/>
            <person name="Mikhailova N."/>
            <person name="Flores G."/>
            <person name="Reysenbach A.-L."/>
            <person name="Woyke T."/>
        </authorList>
    </citation>
    <scope>NUCLEOTIDE SEQUENCE</scope>
    <source>
        <strain evidence="1">T469</strain>
    </source>
</reference>
<dbReference type="Proteomes" id="UP000001400">
    <property type="component" value="Chromosome"/>
</dbReference>
<dbReference type="InterPro" id="IPR002816">
    <property type="entry name" value="TraB/PrgY/GumN_fam"/>
</dbReference>
<protein>
    <submittedName>
        <fullName evidence="1">TraB determinant protein</fullName>
    </submittedName>
</protein>
<dbReference type="eggNOG" id="arCOG02142">
    <property type="taxonomic scope" value="Archaea"/>
</dbReference>
<dbReference type="GeneID" id="8828094"/>
<dbReference type="InterPro" id="IPR046345">
    <property type="entry name" value="TraB_PrgY-like"/>
</dbReference>
<gene>
    <name evidence="1" type="ordered locus">Aboo_1134</name>
</gene>
<proteinExistence type="predicted"/>
<accession>B5IFL5</accession>
<dbReference type="CDD" id="cd14726">
    <property type="entry name" value="TraB_PrgY-like"/>
    <property type="match status" value="1"/>
</dbReference>
<evidence type="ECO:0000313" key="2">
    <source>
        <dbReference type="Proteomes" id="UP000001400"/>
    </source>
</evidence>
<name>B5IFL5_ACIB4</name>
<organism evidence="1 2">
    <name type="scientific">Aciduliprofundum boonei (strain DSM 19572 / T469)</name>
    <dbReference type="NCBI Taxonomy" id="439481"/>
    <lineage>
        <taxon>Archaea</taxon>
        <taxon>Methanobacteriati</taxon>
        <taxon>Thermoplasmatota</taxon>
        <taxon>DHVE2 group</taxon>
        <taxon>Candidatus Aciduliprofundum</taxon>
    </lineage>
</organism>